<reference evidence="3" key="1">
    <citation type="submission" date="2018-05" db="EMBL/GenBank/DDBJ databases">
        <authorList>
            <person name="Hao L."/>
        </authorList>
    </citation>
    <scope>NUCLEOTIDE SEQUENCE [LARGE SCALE GENOMIC DNA]</scope>
</reference>
<dbReference type="Pfam" id="PF12146">
    <property type="entry name" value="Hydrolase_4"/>
    <property type="match status" value="1"/>
</dbReference>
<dbReference type="Proteomes" id="UP000249818">
    <property type="component" value="Chromosome BARAN1"/>
</dbReference>
<protein>
    <submittedName>
        <fullName evidence="2">Phospholipase YtpA</fullName>
        <ecNumber evidence="2">3.1.1.-</ecNumber>
    </submittedName>
</protein>
<dbReference type="SUPFAM" id="SSF53474">
    <property type="entry name" value="alpha/beta-Hydrolases"/>
    <property type="match status" value="1"/>
</dbReference>
<evidence type="ECO:0000259" key="1">
    <source>
        <dbReference type="Pfam" id="PF12146"/>
    </source>
</evidence>
<dbReference type="AlphaFoldDB" id="A0A2X3MKR2"/>
<dbReference type="PANTHER" id="PTHR11614">
    <property type="entry name" value="PHOSPHOLIPASE-RELATED"/>
    <property type="match status" value="1"/>
</dbReference>
<dbReference type="InterPro" id="IPR022742">
    <property type="entry name" value="Hydrolase_4"/>
</dbReference>
<dbReference type="EC" id="3.1.1.-" evidence="2"/>
<dbReference type="EMBL" id="LS483254">
    <property type="protein sequence ID" value="SQD92484.1"/>
    <property type="molecule type" value="Genomic_DNA"/>
</dbReference>
<dbReference type="KEGG" id="bana:BARAN1_0460"/>
<dbReference type="InterPro" id="IPR051044">
    <property type="entry name" value="MAG_DAG_Lipase"/>
</dbReference>
<dbReference type="InterPro" id="IPR029058">
    <property type="entry name" value="AB_hydrolase_fold"/>
</dbReference>
<dbReference type="Gene3D" id="3.40.50.1820">
    <property type="entry name" value="alpha/beta hydrolase"/>
    <property type="match status" value="1"/>
</dbReference>
<organism evidence="2 3">
    <name type="scientific">Candidatus Bipolaricaulis anaerobius</name>
    <dbReference type="NCBI Taxonomy" id="2026885"/>
    <lineage>
        <taxon>Bacteria</taxon>
        <taxon>Candidatus Bipolaricaulota</taxon>
        <taxon>Candidatus Bipolaricaulia</taxon>
        <taxon>Candidatus Bipolaricaulales</taxon>
        <taxon>Candidatus Bipolaricaulaceae</taxon>
        <taxon>Candidatus Bipolaricaulis</taxon>
    </lineage>
</organism>
<name>A0A2X3MKR2_9BACT</name>
<dbReference type="OrthoDB" id="9806902at2"/>
<keyword evidence="3" id="KW-1185">Reference proteome</keyword>
<dbReference type="PRINTS" id="PR00111">
    <property type="entry name" value="ABHYDROLASE"/>
</dbReference>
<gene>
    <name evidence="2" type="ORF">BARAN1_0460</name>
</gene>
<dbReference type="RefSeq" id="WP_122030697.1">
    <property type="nucleotide sequence ID" value="NZ_LS483254.1"/>
</dbReference>
<keyword evidence="2" id="KW-0378">Hydrolase</keyword>
<evidence type="ECO:0000313" key="2">
    <source>
        <dbReference type="EMBL" id="SQD92484.1"/>
    </source>
</evidence>
<evidence type="ECO:0000313" key="3">
    <source>
        <dbReference type="Proteomes" id="UP000249818"/>
    </source>
</evidence>
<sequence length="291" mass="31949">MEAPTATPRSLWTADGLSLFVRVWPGEGKGWLGIIHGYGEHSGRYDGFARWLNARGWSVAACDLRGHGKSPGRRGHIRQFSDYLHDATALHGFLQGRAGGRPVFLLGHSLGGLIAIRYVQGGAEGLGGLILSAPFLKAELPIPTWKVALSRVLSRGWPSFSSPSGLVGTLVSRDPEIVAEYGRDPLMHRRATARWLTETLKAQEDAFAWAPKLPIPLLLLHGDADPIANVSATRRFFAAAGSQDKTLNVYGGFLHEVLNEIGKERVWEDIASWLDDRSHTEDKIRTKEVMC</sequence>
<feature type="domain" description="Serine aminopeptidase S33" evidence="1">
    <location>
        <begin position="29"/>
        <end position="260"/>
    </location>
</feature>
<accession>A0A2X3MKR2</accession>
<dbReference type="GO" id="GO:0016787">
    <property type="term" value="F:hydrolase activity"/>
    <property type="evidence" value="ECO:0007669"/>
    <property type="project" value="UniProtKB-KW"/>
</dbReference>
<dbReference type="InterPro" id="IPR000073">
    <property type="entry name" value="AB_hydrolase_1"/>
</dbReference>
<proteinExistence type="predicted"/>